<gene>
    <name evidence="1" type="ORF">AWW68_07930</name>
</gene>
<dbReference type="STRING" id="333140.AWW68_07930"/>
<name>A0A150XAP0_9BACT</name>
<evidence type="ECO:0000313" key="2">
    <source>
        <dbReference type="Proteomes" id="UP000075606"/>
    </source>
</evidence>
<reference evidence="1 2" key="1">
    <citation type="submission" date="2016-01" db="EMBL/GenBank/DDBJ databases">
        <title>Genome sequencing of Roseivirga spongicola UST030701-084.</title>
        <authorList>
            <person name="Selvaratnam C."/>
            <person name="Thevarajoo S."/>
            <person name="Goh K.M."/>
            <person name="Ee R."/>
            <person name="Chan K.-G."/>
            <person name="Chong C.S."/>
        </authorList>
    </citation>
    <scope>NUCLEOTIDE SEQUENCE [LARGE SCALE GENOMIC DNA]</scope>
    <source>
        <strain evidence="1 2">UST030701-084</strain>
    </source>
</reference>
<dbReference type="AlphaFoldDB" id="A0A150XAP0"/>
<dbReference type="EMBL" id="LRPC01000012">
    <property type="protein sequence ID" value="KYG75756.1"/>
    <property type="molecule type" value="Genomic_DNA"/>
</dbReference>
<dbReference type="InterPro" id="IPR036102">
    <property type="entry name" value="OsmC/Ohrsf"/>
</dbReference>
<proteinExistence type="predicted"/>
<keyword evidence="2" id="KW-1185">Reference proteome</keyword>
<dbReference type="InterPro" id="IPR015946">
    <property type="entry name" value="KH_dom-like_a/b"/>
</dbReference>
<protein>
    <submittedName>
        <fullName evidence="1">Osmotically inducible protein OsmC</fullName>
    </submittedName>
</protein>
<comment type="caution">
    <text evidence="1">The sequence shown here is derived from an EMBL/GenBank/DDBJ whole genome shotgun (WGS) entry which is preliminary data.</text>
</comment>
<dbReference type="PANTHER" id="PTHR34352">
    <property type="entry name" value="PROTEIN YHFA"/>
    <property type="match status" value="1"/>
</dbReference>
<dbReference type="OrthoDB" id="9804010at2"/>
<sequence length="134" mass="15051">MKTTTTLLGDYEFESVNPNGNKVHIDMRPADEKNGQSPTELLLSALAGCASVDLVQMLKKRKKTVNGLRIETEGTRQEEQPRFFTHIKLHFILESPDATMEEFTKLGHLAATKYCSVAGTLKSEVEHSFEIIRD</sequence>
<dbReference type="InterPro" id="IPR003718">
    <property type="entry name" value="OsmC/Ohr_fam"/>
</dbReference>
<organism evidence="1 2">
    <name type="scientific">Roseivirga spongicola</name>
    <dbReference type="NCBI Taxonomy" id="333140"/>
    <lineage>
        <taxon>Bacteria</taxon>
        <taxon>Pseudomonadati</taxon>
        <taxon>Bacteroidota</taxon>
        <taxon>Cytophagia</taxon>
        <taxon>Cytophagales</taxon>
        <taxon>Roseivirgaceae</taxon>
        <taxon>Roseivirga</taxon>
    </lineage>
</organism>
<dbReference type="SUPFAM" id="SSF82784">
    <property type="entry name" value="OsmC-like"/>
    <property type="match status" value="1"/>
</dbReference>
<dbReference type="Pfam" id="PF02566">
    <property type="entry name" value="OsmC"/>
    <property type="match status" value="1"/>
</dbReference>
<dbReference type="PANTHER" id="PTHR34352:SF1">
    <property type="entry name" value="PROTEIN YHFA"/>
    <property type="match status" value="1"/>
</dbReference>
<evidence type="ECO:0000313" key="1">
    <source>
        <dbReference type="EMBL" id="KYG75756.1"/>
    </source>
</evidence>
<accession>A0A150XAP0</accession>
<dbReference type="RefSeq" id="WP_068219568.1">
    <property type="nucleotide sequence ID" value="NZ_CP139724.1"/>
</dbReference>
<dbReference type="Gene3D" id="3.30.300.20">
    <property type="match status" value="1"/>
</dbReference>
<dbReference type="Proteomes" id="UP000075606">
    <property type="component" value="Unassembled WGS sequence"/>
</dbReference>